<organism evidence="3 4">
    <name type="scientific">Dreissena polymorpha</name>
    <name type="common">Zebra mussel</name>
    <name type="synonym">Mytilus polymorpha</name>
    <dbReference type="NCBI Taxonomy" id="45954"/>
    <lineage>
        <taxon>Eukaryota</taxon>
        <taxon>Metazoa</taxon>
        <taxon>Spiralia</taxon>
        <taxon>Lophotrochozoa</taxon>
        <taxon>Mollusca</taxon>
        <taxon>Bivalvia</taxon>
        <taxon>Autobranchia</taxon>
        <taxon>Heteroconchia</taxon>
        <taxon>Euheterodonta</taxon>
        <taxon>Imparidentia</taxon>
        <taxon>Neoheterodontei</taxon>
        <taxon>Myida</taxon>
        <taxon>Dreissenoidea</taxon>
        <taxon>Dreissenidae</taxon>
        <taxon>Dreissena</taxon>
    </lineage>
</organism>
<protein>
    <recommendedName>
        <fullName evidence="2">Adipose-secreted signaling protein</fullName>
    </recommendedName>
</protein>
<dbReference type="Pfam" id="PF15006">
    <property type="entry name" value="DUF4517"/>
    <property type="match status" value="1"/>
</dbReference>
<dbReference type="PANTHER" id="PTHR13287">
    <property type="entry name" value="ADIPOSE-SECRETED SIGNALING PROTEIN"/>
    <property type="match status" value="1"/>
</dbReference>
<proteinExistence type="inferred from homology"/>
<keyword evidence="4" id="KW-1185">Reference proteome</keyword>
<dbReference type="EMBL" id="JAIWYP010000008">
    <property type="protein sequence ID" value="KAH3787025.1"/>
    <property type="molecule type" value="Genomic_DNA"/>
</dbReference>
<name>A0A9D4IUC2_DREPO</name>
<reference evidence="3" key="2">
    <citation type="submission" date="2020-11" db="EMBL/GenBank/DDBJ databases">
        <authorList>
            <person name="McCartney M.A."/>
            <person name="Auch B."/>
            <person name="Kono T."/>
            <person name="Mallez S."/>
            <person name="Becker A."/>
            <person name="Gohl D.M."/>
            <person name="Silverstein K.A.T."/>
            <person name="Koren S."/>
            <person name="Bechman K.B."/>
            <person name="Herman A."/>
            <person name="Abrahante J.E."/>
            <person name="Garbe J."/>
        </authorList>
    </citation>
    <scope>NUCLEOTIDE SEQUENCE</scope>
    <source>
        <strain evidence="3">Duluth1</strain>
        <tissue evidence="3">Whole animal</tissue>
    </source>
</reference>
<dbReference type="AlphaFoldDB" id="A0A9D4IUC2"/>
<dbReference type="PANTHER" id="PTHR13287:SF2">
    <property type="entry name" value="ADIPOSE-SECRETED SIGNALING PROTEIN"/>
    <property type="match status" value="1"/>
</dbReference>
<dbReference type="InterPro" id="IPR026794">
    <property type="entry name" value="ADISSP"/>
</dbReference>
<comment type="caution">
    <text evidence="3">The sequence shown here is derived from an EMBL/GenBank/DDBJ whole genome shotgun (WGS) entry which is preliminary data.</text>
</comment>
<dbReference type="OrthoDB" id="6246153at2759"/>
<dbReference type="Proteomes" id="UP000828390">
    <property type="component" value="Unassembled WGS sequence"/>
</dbReference>
<comment type="similarity">
    <text evidence="1">Belongs to the ADISSP family.</text>
</comment>
<evidence type="ECO:0000313" key="3">
    <source>
        <dbReference type="EMBL" id="KAH3787025.1"/>
    </source>
</evidence>
<evidence type="ECO:0000256" key="2">
    <source>
        <dbReference type="ARBA" id="ARBA00035300"/>
    </source>
</evidence>
<reference evidence="3" key="1">
    <citation type="journal article" date="2019" name="bioRxiv">
        <title>The Genome of the Zebra Mussel, Dreissena polymorpha: A Resource for Invasive Species Research.</title>
        <authorList>
            <person name="McCartney M.A."/>
            <person name="Auch B."/>
            <person name="Kono T."/>
            <person name="Mallez S."/>
            <person name="Zhang Y."/>
            <person name="Obille A."/>
            <person name="Becker A."/>
            <person name="Abrahante J.E."/>
            <person name="Garbe J."/>
            <person name="Badalamenti J.P."/>
            <person name="Herman A."/>
            <person name="Mangelson H."/>
            <person name="Liachko I."/>
            <person name="Sullivan S."/>
            <person name="Sone E.D."/>
            <person name="Koren S."/>
            <person name="Silverstein K.A.T."/>
            <person name="Beckman K.B."/>
            <person name="Gohl D.M."/>
        </authorList>
    </citation>
    <scope>NUCLEOTIDE SEQUENCE</scope>
    <source>
        <strain evidence="3">Duluth1</strain>
        <tissue evidence="3">Whole animal</tissue>
    </source>
</reference>
<accession>A0A9D4IUC2</accession>
<evidence type="ECO:0000313" key="4">
    <source>
        <dbReference type="Proteomes" id="UP000828390"/>
    </source>
</evidence>
<sequence>MAEASSHHKVRFEAVAVESHESDIVLMYADSRVDVHLGFLQINRHYELNFAIKDDLGEDLNFDPLQNLHARIMSYEPSEDGEGHNLVVEFHAHREKLIQERISVRGQAHPDKHLDIVLHARVLGKGKGTPALKNGIKCQQVDEDNDSDVTDWQGFD</sequence>
<gene>
    <name evidence="3" type="ORF">DPMN_165144</name>
</gene>
<evidence type="ECO:0000256" key="1">
    <source>
        <dbReference type="ARBA" id="ARBA00035018"/>
    </source>
</evidence>